<evidence type="ECO:0000259" key="9">
    <source>
        <dbReference type="Pfam" id="PF01915"/>
    </source>
</evidence>
<evidence type="ECO:0000256" key="5">
    <source>
        <dbReference type="ARBA" id="ARBA00022801"/>
    </source>
</evidence>
<dbReference type="Gene3D" id="3.40.50.1700">
    <property type="entry name" value="Glycoside hydrolase family 3 C-terminal domain"/>
    <property type="match status" value="1"/>
</dbReference>
<evidence type="ECO:0000256" key="1">
    <source>
        <dbReference type="ARBA" id="ARBA00000448"/>
    </source>
</evidence>
<gene>
    <name evidence="10" type="ORF">F4694_005442</name>
</gene>
<dbReference type="SUPFAM" id="SSF52279">
    <property type="entry name" value="Beta-D-glucan exohydrolase, C-terminal domain"/>
    <property type="match status" value="1"/>
</dbReference>
<keyword evidence="5 10" id="KW-0378">Hydrolase</keyword>
<feature type="domain" description="Glycoside hydrolase family 3 C-terminal" evidence="9">
    <location>
        <begin position="517"/>
        <end position="736"/>
    </location>
</feature>
<dbReference type="Pfam" id="PF01915">
    <property type="entry name" value="Glyco_hydro_3_C"/>
    <property type="match status" value="1"/>
</dbReference>
<dbReference type="GO" id="GO:0008422">
    <property type="term" value="F:beta-glucosidase activity"/>
    <property type="evidence" value="ECO:0007669"/>
    <property type="project" value="UniProtKB-EC"/>
</dbReference>
<dbReference type="PANTHER" id="PTHR30620">
    <property type="entry name" value="PERIPLASMIC BETA-GLUCOSIDASE-RELATED"/>
    <property type="match status" value="1"/>
</dbReference>
<feature type="domain" description="Glycoside hydrolase family 3 N-terminal" evidence="8">
    <location>
        <begin position="150"/>
        <end position="473"/>
    </location>
</feature>
<dbReference type="PRINTS" id="PR00133">
    <property type="entry name" value="GLHYDRLASE3"/>
</dbReference>
<dbReference type="InterPro" id="IPR017853">
    <property type="entry name" value="GH"/>
</dbReference>
<feature type="region of interest" description="Disordered" evidence="7">
    <location>
        <begin position="741"/>
        <end position="765"/>
    </location>
</feature>
<dbReference type="PANTHER" id="PTHR30620:SF16">
    <property type="entry name" value="LYSOSOMAL BETA GLUCOSIDASE"/>
    <property type="match status" value="1"/>
</dbReference>
<dbReference type="EMBL" id="JACCBX010000015">
    <property type="protein sequence ID" value="NYE08593.1"/>
    <property type="molecule type" value="Genomic_DNA"/>
</dbReference>
<dbReference type="Gene3D" id="3.20.20.300">
    <property type="entry name" value="Glycoside hydrolase, family 3, N-terminal domain"/>
    <property type="match status" value="1"/>
</dbReference>
<keyword evidence="6 10" id="KW-0326">Glycosidase</keyword>
<sequence>MASLSKQIRKSSKLRKKLLATALTLSLVAPVIGPQVGFADDQGYTGEEGKATPYVGRGAITTFKVAKAEGQPEVEVATQDRILEISGKYFRDANGNRSLDGYEDWRKPVSERVADLISKMTLEQKAGLMYINTHTPAADPADGKFVTEANANIVINKKLRHVIYRLSQNLGDVANYNNQMQQLAEGLELGIPVVITSNPRNSASTDYTNITNTQDQHTFWPGTLGLAAAGDVEAVGEFAEIARQEWRAAGIRKVYGYMADVATDPLWARIEETFGEDPKVVGNMNYEIVRGFQTEKLGTDSVAITVKHFPGGGARDDGQDPHFANGSFNIYPTEGSLEKYHIPPFQKAIEAGVASVMPYYAYPSNASADQGLEPYSETEQFEEVGMTLNKGIIDYLREGLGFKGYINSDSGAVAGSAWGYLVDEDGNPIPNVQKVAKALNAGTNIISGGSTPELVIQAVNEGLVDISKVNESITYTLSEMMTLGLFEDPYVNPAEAIAAANNEEHRALAYEAHQKSVVLMRNDKTKGEKLLPLTEEKLENVKLYVEGFIGVAPGRNNPNPQKTINEESAKQTAAFNADLKKMLKEKFPNITLVDSVDQATHAYLYIKPTQSNWDNNPRIDVNEKTGILELDRIIEIQKAVPTITAVNFTNQWLINKLEPNAAALIGTFGTLQEAVFDVITGEFNPVGKLPFAIPASAEAVEREVGDVPSFAPEEYKHFTYKNKSGDKYEYGFGLSYNKGNVPAHAGETGKPDHADETGVPAHAKK</sequence>
<evidence type="ECO:0000313" key="10">
    <source>
        <dbReference type="EMBL" id="NYE08593.1"/>
    </source>
</evidence>
<comment type="caution">
    <text evidence="10">The sequence shown here is derived from an EMBL/GenBank/DDBJ whole genome shotgun (WGS) entry which is preliminary data.</text>
</comment>
<dbReference type="Pfam" id="PF00933">
    <property type="entry name" value="Glyco_hydro_3"/>
    <property type="match status" value="1"/>
</dbReference>
<dbReference type="InterPro" id="IPR001764">
    <property type="entry name" value="Glyco_hydro_3_N"/>
</dbReference>
<dbReference type="InterPro" id="IPR002772">
    <property type="entry name" value="Glyco_hydro_3_C"/>
</dbReference>
<comment type="catalytic activity">
    <reaction evidence="1">
        <text>Hydrolysis of terminal, non-reducing beta-D-glucosyl residues with release of beta-D-glucose.</text>
        <dbReference type="EC" id="3.2.1.21"/>
    </reaction>
</comment>
<keyword evidence="4" id="KW-0732">Signal</keyword>
<protein>
    <recommendedName>
        <fullName evidence="3">beta-glucosidase</fullName>
        <ecNumber evidence="3">3.2.1.21</ecNumber>
    </recommendedName>
</protein>
<feature type="compositionally biased region" description="Basic and acidic residues" evidence="7">
    <location>
        <begin position="747"/>
        <end position="756"/>
    </location>
</feature>
<dbReference type="GO" id="GO:0009251">
    <property type="term" value="P:glucan catabolic process"/>
    <property type="evidence" value="ECO:0007669"/>
    <property type="project" value="TreeGrafter"/>
</dbReference>
<accession>A0A852TIH0</accession>
<dbReference type="InterPro" id="IPR036962">
    <property type="entry name" value="Glyco_hydro_3_N_sf"/>
</dbReference>
<dbReference type="AlphaFoldDB" id="A0A852TIH0"/>
<comment type="similarity">
    <text evidence="2">Belongs to the glycosyl hydrolase 3 family.</text>
</comment>
<evidence type="ECO:0000256" key="4">
    <source>
        <dbReference type="ARBA" id="ARBA00022729"/>
    </source>
</evidence>
<dbReference type="SUPFAM" id="SSF51445">
    <property type="entry name" value="(Trans)glycosidases"/>
    <property type="match status" value="1"/>
</dbReference>
<name>A0A852TIH0_9BACI</name>
<dbReference type="InterPro" id="IPR036881">
    <property type="entry name" value="Glyco_hydro_3_C_sf"/>
</dbReference>
<dbReference type="Proteomes" id="UP000548423">
    <property type="component" value="Unassembled WGS sequence"/>
</dbReference>
<evidence type="ECO:0000256" key="3">
    <source>
        <dbReference type="ARBA" id="ARBA00012744"/>
    </source>
</evidence>
<reference evidence="11" key="1">
    <citation type="submission" date="2020-07" db="EMBL/GenBank/DDBJ databases">
        <authorList>
            <person name="Partida-Martinez L."/>
            <person name="Huntemann M."/>
            <person name="Clum A."/>
            <person name="Wang J."/>
            <person name="Palaniappan K."/>
            <person name="Ritter S."/>
            <person name="Chen I.-M."/>
            <person name="Stamatis D."/>
            <person name="Reddy T."/>
            <person name="O'Malley R."/>
            <person name="Daum C."/>
            <person name="Shapiro N."/>
            <person name="Ivanova N."/>
            <person name="Kyrpides N."/>
            <person name="Woyke T."/>
        </authorList>
    </citation>
    <scope>NUCLEOTIDE SEQUENCE [LARGE SCALE GENOMIC DNA]</scope>
    <source>
        <strain evidence="11">AT2.8</strain>
    </source>
</reference>
<proteinExistence type="inferred from homology"/>
<evidence type="ECO:0000313" key="11">
    <source>
        <dbReference type="Proteomes" id="UP000548423"/>
    </source>
</evidence>
<reference evidence="11" key="2">
    <citation type="submission" date="2020-08" db="EMBL/GenBank/DDBJ databases">
        <title>The Agave Microbiome: Exploring the role of microbial communities in plant adaptations to desert environments.</title>
        <authorList>
            <person name="Partida-Martinez L.P."/>
        </authorList>
    </citation>
    <scope>NUCLEOTIDE SEQUENCE [LARGE SCALE GENOMIC DNA]</scope>
    <source>
        <strain evidence="11">AT2.8</strain>
    </source>
</reference>
<organism evidence="10 11">
    <name type="scientific">Neobacillus niacini</name>
    <dbReference type="NCBI Taxonomy" id="86668"/>
    <lineage>
        <taxon>Bacteria</taxon>
        <taxon>Bacillati</taxon>
        <taxon>Bacillota</taxon>
        <taxon>Bacilli</taxon>
        <taxon>Bacillales</taxon>
        <taxon>Bacillaceae</taxon>
        <taxon>Neobacillus</taxon>
    </lineage>
</organism>
<dbReference type="EC" id="3.2.1.21" evidence="3"/>
<evidence type="ECO:0000256" key="7">
    <source>
        <dbReference type="SAM" id="MobiDB-lite"/>
    </source>
</evidence>
<evidence type="ECO:0000256" key="6">
    <source>
        <dbReference type="ARBA" id="ARBA00023295"/>
    </source>
</evidence>
<evidence type="ECO:0000256" key="2">
    <source>
        <dbReference type="ARBA" id="ARBA00005336"/>
    </source>
</evidence>
<dbReference type="InterPro" id="IPR051915">
    <property type="entry name" value="Cellulose_Degrad_GH3"/>
</dbReference>
<evidence type="ECO:0000259" key="8">
    <source>
        <dbReference type="Pfam" id="PF00933"/>
    </source>
</evidence>